<evidence type="ECO:0000313" key="7">
    <source>
        <dbReference type="EMBL" id="NDV37158.1"/>
    </source>
</evidence>
<dbReference type="PANTHER" id="PTHR45926">
    <property type="entry name" value="OSJNBA0053K19.4 PROTEIN"/>
    <property type="match status" value="1"/>
</dbReference>
<dbReference type="InterPro" id="IPR036427">
    <property type="entry name" value="Bromodomain-like_sf"/>
</dbReference>
<evidence type="ECO:0000256" key="1">
    <source>
        <dbReference type="ARBA" id="ARBA00023015"/>
    </source>
</evidence>
<dbReference type="InterPro" id="IPR001487">
    <property type="entry name" value="Bromodomain"/>
</dbReference>
<keyword evidence="3" id="KW-0804">Transcription</keyword>
<proteinExistence type="predicted"/>
<dbReference type="PRINTS" id="PR00503">
    <property type="entry name" value="BROMODOMAIN"/>
</dbReference>
<dbReference type="InterPro" id="IPR018359">
    <property type="entry name" value="Bromodomain_CS"/>
</dbReference>
<dbReference type="SMART" id="SM00297">
    <property type="entry name" value="BROMO"/>
    <property type="match status" value="1"/>
</dbReference>
<evidence type="ECO:0000259" key="6">
    <source>
        <dbReference type="PROSITE" id="PS51525"/>
    </source>
</evidence>
<evidence type="ECO:0000259" key="5">
    <source>
        <dbReference type="PROSITE" id="PS50014"/>
    </source>
</evidence>
<sequence>MEKSQQVFCKKILKNLLQMKESWPFMEPVDPIALKIPNYLEIIKKPMDLSTVNEKLDNDEYESLQMFKEDVRLIWKNAERFNGPKHQITKKAKMLSEVFEKQMEHISKKEERARKEKRKKDQEEISFEEKRTLCSKITKLDVVFLPKVIQIIYEGYPQALEATSTSEEVTVDVENLDTATFRALESFVDSISKED</sequence>
<dbReference type="EMBL" id="GIBP01008189">
    <property type="protein sequence ID" value="NDV37158.1"/>
    <property type="molecule type" value="Transcribed_RNA"/>
</dbReference>
<name>A0A6B2LKC6_9EUKA</name>
<evidence type="ECO:0000256" key="2">
    <source>
        <dbReference type="ARBA" id="ARBA00023117"/>
    </source>
</evidence>
<feature type="domain" description="Bromo" evidence="5">
    <location>
        <begin position="17"/>
        <end position="89"/>
    </location>
</feature>
<dbReference type="PROSITE" id="PS51525">
    <property type="entry name" value="NET"/>
    <property type="match status" value="1"/>
</dbReference>
<protein>
    <recommendedName>
        <fullName evidence="8">Bromo domain-containing protein</fullName>
    </recommendedName>
</protein>
<dbReference type="PROSITE" id="PS00633">
    <property type="entry name" value="BROMODOMAIN_1"/>
    <property type="match status" value="1"/>
</dbReference>
<dbReference type="Gene3D" id="1.20.1270.220">
    <property type="match status" value="1"/>
</dbReference>
<accession>A0A6B2LKC6</accession>
<evidence type="ECO:0000256" key="4">
    <source>
        <dbReference type="PROSITE-ProRule" id="PRU00035"/>
    </source>
</evidence>
<keyword evidence="2 4" id="KW-0103">Bromodomain</keyword>
<reference evidence="7" key="1">
    <citation type="journal article" date="2020" name="J. Eukaryot. Microbiol.">
        <title>De novo Sequencing, Assembly and Annotation of the Transcriptome for the Free-Living Testate Amoeba Arcella intermedia.</title>
        <authorList>
            <person name="Ribeiro G.M."/>
            <person name="Porfirio-Sousa A.L."/>
            <person name="Maurer-Alcala X.X."/>
            <person name="Katz L.A."/>
            <person name="Lahr D.J.G."/>
        </authorList>
    </citation>
    <scope>NUCLEOTIDE SEQUENCE</scope>
</reference>
<dbReference type="InterPro" id="IPR038336">
    <property type="entry name" value="NET_sf"/>
</dbReference>
<dbReference type="Pfam" id="PF17035">
    <property type="entry name" value="BET"/>
    <property type="match status" value="1"/>
</dbReference>
<evidence type="ECO:0000256" key="3">
    <source>
        <dbReference type="ARBA" id="ARBA00023163"/>
    </source>
</evidence>
<dbReference type="AlphaFoldDB" id="A0A6B2LKC6"/>
<dbReference type="Pfam" id="PF00439">
    <property type="entry name" value="Bromodomain"/>
    <property type="match status" value="1"/>
</dbReference>
<dbReference type="Gene3D" id="1.20.920.10">
    <property type="entry name" value="Bromodomain-like"/>
    <property type="match status" value="1"/>
</dbReference>
<keyword evidence="1" id="KW-0805">Transcription regulation</keyword>
<dbReference type="SUPFAM" id="SSF47370">
    <property type="entry name" value="Bromodomain"/>
    <property type="match status" value="1"/>
</dbReference>
<dbReference type="InterPro" id="IPR027353">
    <property type="entry name" value="NET_dom"/>
</dbReference>
<dbReference type="PROSITE" id="PS50014">
    <property type="entry name" value="BROMODOMAIN_2"/>
    <property type="match status" value="1"/>
</dbReference>
<feature type="domain" description="NET" evidence="6">
    <location>
        <begin position="115"/>
        <end position="195"/>
    </location>
</feature>
<evidence type="ECO:0008006" key="8">
    <source>
        <dbReference type="Google" id="ProtNLM"/>
    </source>
</evidence>
<organism evidence="7">
    <name type="scientific">Arcella intermedia</name>
    <dbReference type="NCBI Taxonomy" id="1963864"/>
    <lineage>
        <taxon>Eukaryota</taxon>
        <taxon>Amoebozoa</taxon>
        <taxon>Tubulinea</taxon>
        <taxon>Elardia</taxon>
        <taxon>Arcellinida</taxon>
        <taxon>Sphaerothecina</taxon>
        <taxon>Arcellidae</taxon>
        <taxon>Arcella</taxon>
    </lineage>
</organism>